<evidence type="ECO:0000256" key="2">
    <source>
        <dbReference type="ARBA" id="ARBA00022827"/>
    </source>
</evidence>
<evidence type="ECO:0000256" key="1">
    <source>
        <dbReference type="ARBA" id="ARBA00022630"/>
    </source>
</evidence>
<dbReference type="EMBL" id="VFRP01000007">
    <property type="protein sequence ID" value="TPE51522.1"/>
    <property type="molecule type" value="Genomic_DNA"/>
</dbReference>
<dbReference type="Gene3D" id="3.30.465.10">
    <property type="match status" value="1"/>
</dbReference>
<sequence length="383" mass="38628">MTPRDEADVAEAVRAAAARGEPLEIRGGGTRGIGHAVRGTPLALSGLSGITLYEPGALTLVARAGTPLAEVEAALAAEGQRLPFEPWDGRALTGANGAPTLGGMVAVNASGPRRIQAGACRDSLIGVRFVDGTGTIVKNGGRVMKNVTGLDLVKLVAGAHGTLGVLTEVAFKLLPVSHRVATVVLDGLAPEAAGRAMAVAMGAPYDVTGAAHAPAGLGPGPVTLLRLEGFEGAVSHRIAGLTRALAEFGPARVVEGPGDWAALRDMTLFAGRPGAVWRISVKPSDGPALGARLGAAGAEAVVYDWAGGLLTVLADEGLDMRAAMAGISGHATLIRASEEAKARHGVFHPEPAPIAALSAGLRAKFDPKGVLNPGRMVPAPALV</sequence>
<dbReference type="Proteomes" id="UP000319255">
    <property type="component" value="Unassembled WGS sequence"/>
</dbReference>
<feature type="domain" description="FAD-binding PCMH-type" evidence="3">
    <location>
        <begin position="1"/>
        <end position="176"/>
    </location>
</feature>
<dbReference type="Pfam" id="PF01565">
    <property type="entry name" value="FAD_binding_4"/>
    <property type="match status" value="1"/>
</dbReference>
<gene>
    <name evidence="4" type="ORF">FJM51_09745</name>
</gene>
<evidence type="ECO:0000259" key="3">
    <source>
        <dbReference type="PROSITE" id="PS51387"/>
    </source>
</evidence>
<name>A0A501WRR5_9RHOB</name>
<dbReference type="InterPro" id="IPR016166">
    <property type="entry name" value="FAD-bd_PCMH"/>
</dbReference>
<organism evidence="4 5">
    <name type="scientific">Amaricoccus solimangrovi</name>
    <dbReference type="NCBI Taxonomy" id="2589815"/>
    <lineage>
        <taxon>Bacteria</taxon>
        <taxon>Pseudomonadati</taxon>
        <taxon>Pseudomonadota</taxon>
        <taxon>Alphaproteobacteria</taxon>
        <taxon>Rhodobacterales</taxon>
        <taxon>Paracoccaceae</taxon>
        <taxon>Amaricoccus</taxon>
    </lineage>
</organism>
<comment type="caution">
    <text evidence="4">The sequence shown here is derived from an EMBL/GenBank/DDBJ whole genome shotgun (WGS) entry which is preliminary data.</text>
</comment>
<reference evidence="4 5" key="1">
    <citation type="submission" date="2019-06" db="EMBL/GenBank/DDBJ databases">
        <title>A novel bacterium of genus Amaricoccus, isolated from marine sediment.</title>
        <authorList>
            <person name="Huang H."/>
            <person name="Mo K."/>
            <person name="Hu Y."/>
        </authorList>
    </citation>
    <scope>NUCLEOTIDE SEQUENCE [LARGE SCALE GENOMIC DNA]</scope>
    <source>
        <strain evidence="4 5">HB172011</strain>
    </source>
</reference>
<dbReference type="GO" id="GO:0003824">
    <property type="term" value="F:catalytic activity"/>
    <property type="evidence" value="ECO:0007669"/>
    <property type="project" value="InterPro"/>
</dbReference>
<dbReference type="PANTHER" id="PTHR11748:SF103">
    <property type="entry name" value="GLYCOLATE OXIDASE SUBUNIT GLCE"/>
    <property type="match status" value="1"/>
</dbReference>
<evidence type="ECO:0000313" key="4">
    <source>
        <dbReference type="EMBL" id="TPE51522.1"/>
    </source>
</evidence>
<dbReference type="InterPro" id="IPR016169">
    <property type="entry name" value="FAD-bd_PCMH_sub2"/>
</dbReference>
<dbReference type="PANTHER" id="PTHR11748">
    <property type="entry name" value="D-LACTATE DEHYDROGENASE"/>
    <property type="match status" value="1"/>
</dbReference>
<dbReference type="AlphaFoldDB" id="A0A501WRR5"/>
<keyword evidence="5" id="KW-1185">Reference proteome</keyword>
<keyword evidence="2" id="KW-0274">FAD</keyword>
<protein>
    <submittedName>
        <fullName evidence="4">FAD-binding protein</fullName>
    </submittedName>
</protein>
<dbReference type="SUPFAM" id="SSF56176">
    <property type="entry name" value="FAD-binding/transporter-associated domain-like"/>
    <property type="match status" value="1"/>
</dbReference>
<keyword evidence="1" id="KW-0285">Flavoprotein</keyword>
<proteinExistence type="predicted"/>
<dbReference type="InterPro" id="IPR006094">
    <property type="entry name" value="Oxid_FAD_bind_N"/>
</dbReference>
<dbReference type="PROSITE" id="PS51387">
    <property type="entry name" value="FAD_PCMH"/>
    <property type="match status" value="1"/>
</dbReference>
<dbReference type="OrthoDB" id="9811557at2"/>
<dbReference type="RefSeq" id="WP_140453959.1">
    <property type="nucleotide sequence ID" value="NZ_VFRP01000007.1"/>
</dbReference>
<evidence type="ECO:0000313" key="5">
    <source>
        <dbReference type="Proteomes" id="UP000319255"/>
    </source>
</evidence>
<dbReference type="InterPro" id="IPR016164">
    <property type="entry name" value="FAD-linked_Oxase-like_C"/>
</dbReference>
<accession>A0A501WRR5</accession>
<dbReference type="InterPro" id="IPR036318">
    <property type="entry name" value="FAD-bd_PCMH-like_sf"/>
</dbReference>
<dbReference type="GO" id="GO:0071949">
    <property type="term" value="F:FAD binding"/>
    <property type="evidence" value="ECO:0007669"/>
    <property type="project" value="InterPro"/>
</dbReference>
<dbReference type="SUPFAM" id="SSF55103">
    <property type="entry name" value="FAD-linked oxidases, C-terminal domain"/>
    <property type="match status" value="1"/>
</dbReference>